<reference evidence="4 5" key="1">
    <citation type="journal article" date="2023" name="BMC Biol.">
        <title>The compact genome of the sponge Oopsacas minuta (Hexactinellida) is lacking key metazoan core genes.</title>
        <authorList>
            <person name="Santini S."/>
            <person name="Schenkelaars Q."/>
            <person name="Jourda C."/>
            <person name="Duchesne M."/>
            <person name="Belahbib H."/>
            <person name="Rocher C."/>
            <person name="Selva M."/>
            <person name="Riesgo A."/>
            <person name="Vervoort M."/>
            <person name="Leys S.P."/>
            <person name="Kodjabachian L."/>
            <person name="Le Bivic A."/>
            <person name="Borchiellini C."/>
            <person name="Claverie J.M."/>
            <person name="Renard E."/>
        </authorList>
    </citation>
    <scope>NUCLEOTIDE SEQUENCE [LARGE SCALE GENOMIC DNA]</scope>
    <source>
        <strain evidence="4">SPO-2</strain>
    </source>
</reference>
<dbReference type="GO" id="GO:0006261">
    <property type="term" value="P:DNA-templated DNA replication"/>
    <property type="evidence" value="ECO:0007669"/>
    <property type="project" value="TreeGrafter"/>
</dbReference>
<dbReference type="PANTHER" id="PTHR10252:SF54">
    <property type="entry name" value="CHROMATIN ACCESSIBILITY COMPLEX PROTEIN 1"/>
    <property type="match status" value="1"/>
</dbReference>
<dbReference type="Pfam" id="PF00808">
    <property type="entry name" value="CBFD_NFYB_HMF"/>
    <property type="match status" value="1"/>
</dbReference>
<organism evidence="4 5">
    <name type="scientific">Oopsacas minuta</name>
    <dbReference type="NCBI Taxonomy" id="111878"/>
    <lineage>
        <taxon>Eukaryota</taxon>
        <taxon>Metazoa</taxon>
        <taxon>Porifera</taxon>
        <taxon>Hexactinellida</taxon>
        <taxon>Hexasterophora</taxon>
        <taxon>Lyssacinosida</taxon>
        <taxon>Leucopsacidae</taxon>
        <taxon>Oopsacas</taxon>
    </lineage>
</organism>
<proteinExistence type="predicted"/>
<dbReference type="Gene3D" id="1.10.20.10">
    <property type="entry name" value="Histone, subunit A"/>
    <property type="match status" value="1"/>
</dbReference>
<dbReference type="SUPFAM" id="SSF47113">
    <property type="entry name" value="Histone-fold"/>
    <property type="match status" value="1"/>
</dbReference>
<dbReference type="AlphaFoldDB" id="A0AAV7K7T0"/>
<evidence type="ECO:0000259" key="3">
    <source>
        <dbReference type="Pfam" id="PF00808"/>
    </source>
</evidence>
<protein>
    <submittedName>
        <fullName evidence="4">Chromatin accessibility complex protein 1-like</fullName>
    </submittedName>
</protein>
<dbReference type="GO" id="GO:0046982">
    <property type="term" value="F:protein heterodimerization activity"/>
    <property type="evidence" value="ECO:0007669"/>
    <property type="project" value="InterPro"/>
</dbReference>
<dbReference type="EMBL" id="JAKMXF010000133">
    <property type="protein sequence ID" value="KAI6656828.1"/>
    <property type="molecule type" value="Genomic_DNA"/>
</dbReference>
<dbReference type="InterPro" id="IPR050568">
    <property type="entry name" value="Transcr_DNA_Rep_Reg"/>
</dbReference>
<evidence type="ECO:0000313" key="4">
    <source>
        <dbReference type="EMBL" id="KAI6656828.1"/>
    </source>
</evidence>
<dbReference type="GO" id="GO:0008623">
    <property type="term" value="C:CHRAC"/>
    <property type="evidence" value="ECO:0007669"/>
    <property type="project" value="TreeGrafter"/>
</dbReference>
<keyword evidence="2" id="KW-0539">Nucleus</keyword>
<dbReference type="PANTHER" id="PTHR10252">
    <property type="entry name" value="HISTONE-LIKE TRANSCRIPTION FACTOR CCAAT-RELATED"/>
    <property type="match status" value="1"/>
</dbReference>
<dbReference type="InterPro" id="IPR009072">
    <property type="entry name" value="Histone-fold"/>
</dbReference>
<sequence>MASSNQGTTDKNTNLPISKVKFLMKSAPNPGAISNEALLIATHSAEMFLEKIITEVYEKSDKSKSKKITYQDLARSINENEVYEFLGDIAPLKVNAIEAKEIYARSQETPEQTD</sequence>
<comment type="caution">
    <text evidence="4">The sequence shown here is derived from an EMBL/GenBank/DDBJ whole genome shotgun (WGS) entry which is preliminary data.</text>
</comment>
<dbReference type="InterPro" id="IPR018247">
    <property type="entry name" value="EF_Hand_1_Ca_BS"/>
</dbReference>
<gene>
    <name evidence="4" type="ORF">LOD99_16131</name>
</gene>
<evidence type="ECO:0000256" key="2">
    <source>
        <dbReference type="ARBA" id="ARBA00023242"/>
    </source>
</evidence>
<dbReference type="Proteomes" id="UP001165289">
    <property type="component" value="Unassembled WGS sequence"/>
</dbReference>
<accession>A0AAV7K7T0</accession>
<dbReference type="GO" id="GO:0006338">
    <property type="term" value="P:chromatin remodeling"/>
    <property type="evidence" value="ECO:0007669"/>
    <property type="project" value="TreeGrafter"/>
</dbReference>
<comment type="subcellular location">
    <subcellularLocation>
        <location evidence="1">Nucleus</location>
    </subcellularLocation>
</comment>
<evidence type="ECO:0000313" key="5">
    <source>
        <dbReference type="Proteomes" id="UP001165289"/>
    </source>
</evidence>
<name>A0AAV7K7T0_9METZ</name>
<feature type="domain" description="Transcription factor CBF/NF-Y/archaeal histone" evidence="3">
    <location>
        <begin position="14"/>
        <end position="74"/>
    </location>
</feature>
<keyword evidence="5" id="KW-1185">Reference proteome</keyword>
<dbReference type="InterPro" id="IPR003958">
    <property type="entry name" value="CBFA_NFYB_domain"/>
</dbReference>
<evidence type="ECO:0000256" key="1">
    <source>
        <dbReference type="ARBA" id="ARBA00004123"/>
    </source>
</evidence>
<dbReference type="PROSITE" id="PS00018">
    <property type="entry name" value="EF_HAND_1"/>
    <property type="match status" value="1"/>
</dbReference>